<dbReference type="AlphaFoldDB" id="A0A6S6QUL5"/>
<dbReference type="EMBL" id="AP023361">
    <property type="protein sequence ID" value="BCJ91255.1"/>
    <property type="molecule type" value="Genomic_DNA"/>
</dbReference>
<sequence length="64" mass="6963">MFAIFTLSDGNPIHIDGSVVLAVEELKSGSRIHVPGASFEVKESAKAVLEEISEEDDEDEDDED</sequence>
<organism evidence="1 2">
    <name type="scientific">Terrihabitans soli</name>
    <dbReference type="NCBI Taxonomy" id="708113"/>
    <lineage>
        <taxon>Bacteria</taxon>
        <taxon>Pseudomonadati</taxon>
        <taxon>Pseudomonadota</taxon>
        <taxon>Alphaproteobacteria</taxon>
        <taxon>Hyphomicrobiales</taxon>
        <taxon>Terrihabitans</taxon>
    </lineage>
</organism>
<protein>
    <submittedName>
        <fullName evidence="1">Uncharacterized protein</fullName>
    </submittedName>
</protein>
<dbReference type="Proteomes" id="UP000515317">
    <property type="component" value="Chromosome"/>
</dbReference>
<accession>A0A6S6QUL5</accession>
<evidence type="ECO:0000313" key="2">
    <source>
        <dbReference type="Proteomes" id="UP000515317"/>
    </source>
</evidence>
<proteinExistence type="predicted"/>
<evidence type="ECO:0000313" key="1">
    <source>
        <dbReference type="EMBL" id="BCJ91255.1"/>
    </source>
</evidence>
<dbReference type="KEGG" id="tso:IZ6_19900"/>
<gene>
    <name evidence="1" type="ORF">IZ6_19900</name>
</gene>
<dbReference type="RefSeq" id="WP_222874916.1">
    <property type="nucleotide sequence ID" value="NZ_AP023361.1"/>
</dbReference>
<keyword evidence="2" id="KW-1185">Reference proteome</keyword>
<reference evidence="1 2" key="1">
    <citation type="submission" date="2020-08" db="EMBL/GenBank/DDBJ databases">
        <title>Genome sequence of Rhizobiales bacterium strain IZ6.</title>
        <authorList>
            <person name="Nakai R."/>
            <person name="Naganuma T."/>
        </authorList>
    </citation>
    <scope>NUCLEOTIDE SEQUENCE [LARGE SCALE GENOMIC DNA]</scope>
    <source>
        <strain evidence="1 2">IZ6</strain>
    </source>
</reference>
<name>A0A6S6QUL5_9HYPH</name>